<accession>A0A855X3T9</accession>
<gene>
    <name evidence="1" type="ORF">C3F09_02065</name>
</gene>
<protein>
    <recommendedName>
        <fullName evidence="3">Penicillin-binding protein activator LpoB</fullName>
    </recommendedName>
</protein>
<dbReference type="Gene3D" id="3.40.50.10610">
    <property type="entry name" value="ABC-type transport auxiliary lipoprotein component"/>
    <property type="match status" value="1"/>
</dbReference>
<dbReference type="PROSITE" id="PS51257">
    <property type="entry name" value="PROKAR_LIPOPROTEIN"/>
    <property type="match status" value="1"/>
</dbReference>
<dbReference type="Proteomes" id="UP000250918">
    <property type="component" value="Unassembled WGS sequence"/>
</dbReference>
<reference evidence="1 2" key="1">
    <citation type="journal article" date="2018" name="ISME J.">
        <title>A methanotrophic archaeon couples anaerobic oxidation of methane to Fe(III) reduction.</title>
        <authorList>
            <person name="Cai C."/>
            <person name="Leu A.O."/>
            <person name="Xie G.J."/>
            <person name="Guo J."/>
            <person name="Feng Y."/>
            <person name="Zhao J.X."/>
            <person name="Tyson G.W."/>
            <person name="Yuan Z."/>
            <person name="Hu S."/>
        </authorList>
    </citation>
    <scope>NUCLEOTIDE SEQUENCE [LARGE SCALE GENOMIC DNA]</scope>
    <source>
        <strain evidence="1">FeB_12</strain>
    </source>
</reference>
<dbReference type="AlphaFoldDB" id="A0A855X3T9"/>
<proteinExistence type="predicted"/>
<name>A0A855X3T9_9BACT</name>
<dbReference type="EMBL" id="PQAP01000008">
    <property type="protein sequence ID" value="PWB75572.1"/>
    <property type="molecule type" value="Genomic_DNA"/>
</dbReference>
<evidence type="ECO:0000313" key="2">
    <source>
        <dbReference type="Proteomes" id="UP000250918"/>
    </source>
</evidence>
<evidence type="ECO:0000313" key="1">
    <source>
        <dbReference type="EMBL" id="PWB75572.1"/>
    </source>
</evidence>
<organism evidence="1 2">
    <name type="scientific">candidate division GN15 bacterium</name>
    <dbReference type="NCBI Taxonomy" id="2072418"/>
    <lineage>
        <taxon>Bacteria</taxon>
        <taxon>candidate division GN15</taxon>
    </lineage>
</organism>
<comment type="caution">
    <text evidence="1">The sequence shown here is derived from an EMBL/GenBank/DDBJ whole genome shotgun (WGS) entry which is preliminary data.</text>
</comment>
<sequence length="195" mass="21495">MRITATLLTVSLLALALISCGGYRMYVNDEADFGFYQRIGVLPFSNLSGDRYASEKVTSAFLTELLIGSRVDVLPMGDMMKAYRNVIKDERTDLSTQLTAEEAQALGKEANVEGLLVGVVQEYSQVRSGQADFPLVSLAVRFIDCQSGKIIWTYEITRKGGPKFPIFSFGETHTLGDMTTKVCRKVANAFKGILK</sequence>
<evidence type="ECO:0008006" key="3">
    <source>
        <dbReference type="Google" id="ProtNLM"/>
    </source>
</evidence>